<name>A0A2P5C933_PARAD</name>
<keyword evidence="2" id="KW-1185">Reference proteome</keyword>
<organism evidence="1 2">
    <name type="scientific">Parasponia andersonii</name>
    <name type="common">Sponia andersonii</name>
    <dbReference type="NCBI Taxonomy" id="3476"/>
    <lineage>
        <taxon>Eukaryota</taxon>
        <taxon>Viridiplantae</taxon>
        <taxon>Streptophyta</taxon>
        <taxon>Embryophyta</taxon>
        <taxon>Tracheophyta</taxon>
        <taxon>Spermatophyta</taxon>
        <taxon>Magnoliopsida</taxon>
        <taxon>eudicotyledons</taxon>
        <taxon>Gunneridae</taxon>
        <taxon>Pentapetalae</taxon>
        <taxon>rosids</taxon>
        <taxon>fabids</taxon>
        <taxon>Rosales</taxon>
        <taxon>Cannabaceae</taxon>
        <taxon>Parasponia</taxon>
    </lineage>
</organism>
<accession>A0A2P5C933</accession>
<sequence>MQLSNCREGFWSIIKLPWLKTHKSLKVISLIQLTFPRSWRLIVWIAHLDKCLLHCLDQMSEIRMKRFGIRLVPRNSSRRHP</sequence>
<proteinExistence type="predicted"/>
<evidence type="ECO:0000313" key="2">
    <source>
        <dbReference type="Proteomes" id="UP000237105"/>
    </source>
</evidence>
<dbReference type="AlphaFoldDB" id="A0A2P5C933"/>
<comment type="caution">
    <text evidence="1">The sequence shown here is derived from an EMBL/GenBank/DDBJ whole genome shotgun (WGS) entry which is preliminary data.</text>
</comment>
<evidence type="ECO:0000313" key="1">
    <source>
        <dbReference type="EMBL" id="PON57580.1"/>
    </source>
</evidence>
<dbReference type="EMBL" id="JXTB01000158">
    <property type="protein sequence ID" value="PON57580.1"/>
    <property type="molecule type" value="Genomic_DNA"/>
</dbReference>
<gene>
    <name evidence="1" type="ORF">PanWU01x14_173000</name>
</gene>
<reference evidence="2" key="1">
    <citation type="submission" date="2016-06" db="EMBL/GenBank/DDBJ databases">
        <title>Parallel loss of symbiosis genes in relatives of nitrogen-fixing non-legume Parasponia.</title>
        <authorList>
            <person name="Van Velzen R."/>
            <person name="Holmer R."/>
            <person name="Bu F."/>
            <person name="Rutten L."/>
            <person name="Van Zeijl A."/>
            <person name="Liu W."/>
            <person name="Santuari L."/>
            <person name="Cao Q."/>
            <person name="Sharma T."/>
            <person name="Shen D."/>
            <person name="Roswanjaya Y."/>
            <person name="Wardhani T."/>
            <person name="Kalhor M.S."/>
            <person name="Jansen J."/>
            <person name="Van den Hoogen J."/>
            <person name="Gungor B."/>
            <person name="Hartog M."/>
            <person name="Hontelez J."/>
            <person name="Verver J."/>
            <person name="Yang W.-C."/>
            <person name="Schijlen E."/>
            <person name="Repin R."/>
            <person name="Schilthuizen M."/>
            <person name="Schranz E."/>
            <person name="Heidstra R."/>
            <person name="Miyata K."/>
            <person name="Fedorova E."/>
            <person name="Kohlen W."/>
            <person name="Bisseling T."/>
            <person name="Smit S."/>
            <person name="Geurts R."/>
        </authorList>
    </citation>
    <scope>NUCLEOTIDE SEQUENCE [LARGE SCALE GENOMIC DNA]</scope>
    <source>
        <strain evidence="2">cv. WU1-14</strain>
    </source>
</reference>
<protein>
    <submittedName>
        <fullName evidence="1">Uncharacterized protein</fullName>
    </submittedName>
</protein>
<dbReference type="Proteomes" id="UP000237105">
    <property type="component" value="Unassembled WGS sequence"/>
</dbReference>